<dbReference type="GO" id="GO:0003700">
    <property type="term" value="F:DNA-binding transcription factor activity"/>
    <property type="evidence" value="ECO:0007669"/>
    <property type="project" value="InterPro"/>
</dbReference>
<dbReference type="InterPro" id="IPR036390">
    <property type="entry name" value="WH_DNA-bd_sf"/>
</dbReference>
<dbReference type="InterPro" id="IPR036388">
    <property type="entry name" value="WH-like_DNA-bd_sf"/>
</dbReference>
<reference evidence="6" key="2">
    <citation type="submission" date="2020-09" db="EMBL/GenBank/DDBJ databases">
        <authorList>
            <person name="Sun Q."/>
            <person name="Zhou Y."/>
        </authorList>
    </citation>
    <scope>NUCLEOTIDE SEQUENCE</scope>
    <source>
        <strain evidence="6">CGMCC 4.5737</strain>
    </source>
</reference>
<dbReference type="Gene3D" id="3.40.190.10">
    <property type="entry name" value="Periplasmic binding protein-like II"/>
    <property type="match status" value="2"/>
</dbReference>
<dbReference type="GO" id="GO:0006508">
    <property type="term" value="P:proteolysis"/>
    <property type="evidence" value="ECO:0007669"/>
    <property type="project" value="UniProtKB-KW"/>
</dbReference>
<organism evidence="6 7">
    <name type="scientific">Longimycelium tulufanense</name>
    <dbReference type="NCBI Taxonomy" id="907463"/>
    <lineage>
        <taxon>Bacteria</taxon>
        <taxon>Bacillati</taxon>
        <taxon>Actinomycetota</taxon>
        <taxon>Actinomycetes</taxon>
        <taxon>Pseudonocardiales</taxon>
        <taxon>Pseudonocardiaceae</taxon>
        <taxon>Longimycelium</taxon>
    </lineage>
</organism>
<protein>
    <submittedName>
        <fullName evidence="6">Small neutral protease regulatory protein</fullName>
    </submittedName>
</protein>
<dbReference type="EMBL" id="BMMK01000003">
    <property type="protein sequence ID" value="GGM41823.1"/>
    <property type="molecule type" value="Genomic_DNA"/>
</dbReference>
<keyword evidence="3" id="KW-0238">DNA-binding</keyword>
<keyword evidence="6" id="KW-0378">Hydrolase</keyword>
<reference evidence="6" key="1">
    <citation type="journal article" date="2014" name="Int. J. Syst. Evol. Microbiol.">
        <title>Complete genome sequence of Corynebacterium casei LMG S-19264T (=DSM 44701T), isolated from a smear-ripened cheese.</title>
        <authorList>
            <consortium name="US DOE Joint Genome Institute (JGI-PGF)"/>
            <person name="Walter F."/>
            <person name="Albersmeier A."/>
            <person name="Kalinowski J."/>
            <person name="Ruckert C."/>
        </authorList>
    </citation>
    <scope>NUCLEOTIDE SEQUENCE</scope>
    <source>
        <strain evidence="6">CGMCC 4.5737</strain>
    </source>
</reference>
<evidence type="ECO:0000313" key="6">
    <source>
        <dbReference type="EMBL" id="GGM41823.1"/>
    </source>
</evidence>
<dbReference type="InterPro" id="IPR000847">
    <property type="entry name" value="LysR_HTH_N"/>
</dbReference>
<keyword evidence="7" id="KW-1185">Reference proteome</keyword>
<evidence type="ECO:0000313" key="7">
    <source>
        <dbReference type="Proteomes" id="UP000637578"/>
    </source>
</evidence>
<keyword evidence="6" id="KW-0645">Protease</keyword>
<dbReference type="PRINTS" id="PR00039">
    <property type="entry name" value="HTHLYSR"/>
</dbReference>
<sequence>MPELEIRHLRMLCAIADTGSLTQAATRLGLSQPALTTQLQRIERMVGAEVFERSRSGVRPTTYGRMLVDAARGVLAGVDHLQSLTRSRAEPGEAVLRIGGVQGRLSTGWIRQLEETLPDIEVRGHIGLAGPTLVNMAGQGQLDAVNVFEHPGYELRWPEGVAHRVLVPHEPTFVALGAQHPLAAKDELELADLADEQWILRTPDQEGTQAVFLTVCAAAGFTPRVRHYVDDAVARSHFVQTGQCVATCRATSRETEGVVVRMLAGDPMPIRRFIAWRTSTAGAYADVLFRAATEAYRGLVGNNPSYQRWYAEHPEAHPPRGETDPEGYG</sequence>
<dbReference type="AlphaFoldDB" id="A0A8J3CBH2"/>
<dbReference type="PANTHER" id="PTHR30346:SF30">
    <property type="entry name" value="SMALL NEUTRAL PROTEASE REGULATORY PROTEIN"/>
    <property type="match status" value="1"/>
</dbReference>
<dbReference type="Proteomes" id="UP000637578">
    <property type="component" value="Unassembled WGS sequence"/>
</dbReference>
<evidence type="ECO:0000259" key="5">
    <source>
        <dbReference type="PROSITE" id="PS50931"/>
    </source>
</evidence>
<evidence type="ECO:0000256" key="2">
    <source>
        <dbReference type="ARBA" id="ARBA00023015"/>
    </source>
</evidence>
<dbReference type="SUPFAM" id="SSF46785">
    <property type="entry name" value="Winged helix' DNA-binding domain"/>
    <property type="match status" value="1"/>
</dbReference>
<comment type="similarity">
    <text evidence="1">Belongs to the LysR transcriptional regulatory family.</text>
</comment>
<dbReference type="GO" id="GO:0032993">
    <property type="term" value="C:protein-DNA complex"/>
    <property type="evidence" value="ECO:0007669"/>
    <property type="project" value="TreeGrafter"/>
</dbReference>
<dbReference type="GO" id="GO:0008233">
    <property type="term" value="F:peptidase activity"/>
    <property type="evidence" value="ECO:0007669"/>
    <property type="project" value="UniProtKB-KW"/>
</dbReference>
<accession>A0A8J3CBH2</accession>
<dbReference type="Gene3D" id="1.10.10.10">
    <property type="entry name" value="Winged helix-like DNA-binding domain superfamily/Winged helix DNA-binding domain"/>
    <property type="match status" value="1"/>
</dbReference>
<evidence type="ECO:0000256" key="3">
    <source>
        <dbReference type="ARBA" id="ARBA00023125"/>
    </source>
</evidence>
<comment type="caution">
    <text evidence="6">The sequence shown here is derived from an EMBL/GenBank/DDBJ whole genome shotgun (WGS) entry which is preliminary data.</text>
</comment>
<evidence type="ECO:0000256" key="1">
    <source>
        <dbReference type="ARBA" id="ARBA00009437"/>
    </source>
</evidence>
<name>A0A8J3CBH2_9PSEU</name>
<dbReference type="PANTHER" id="PTHR30346">
    <property type="entry name" value="TRANSCRIPTIONAL DUAL REGULATOR HCAR-RELATED"/>
    <property type="match status" value="1"/>
</dbReference>
<dbReference type="RefSeq" id="WP_189054542.1">
    <property type="nucleotide sequence ID" value="NZ_BMMK01000003.1"/>
</dbReference>
<dbReference type="InterPro" id="IPR005119">
    <property type="entry name" value="LysR_subst-bd"/>
</dbReference>
<keyword evidence="4" id="KW-0804">Transcription</keyword>
<dbReference type="GO" id="GO:0003677">
    <property type="term" value="F:DNA binding"/>
    <property type="evidence" value="ECO:0007669"/>
    <property type="project" value="UniProtKB-KW"/>
</dbReference>
<dbReference type="PROSITE" id="PS50931">
    <property type="entry name" value="HTH_LYSR"/>
    <property type="match status" value="1"/>
</dbReference>
<proteinExistence type="inferred from homology"/>
<feature type="domain" description="HTH lysR-type" evidence="5">
    <location>
        <begin position="4"/>
        <end position="61"/>
    </location>
</feature>
<gene>
    <name evidence="6" type="primary">mprR</name>
    <name evidence="6" type="ORF">GCM10012275_10980</name>
</gene>
<dbReference type="Pfam" id="PF00126">
    <property type="entry name" value="HTH_1"/>
    <property type="match status" value="1"/>
</dbReference>
<keyword evidence="2" id="KW-0805">Transcription regulation</keyword>
<dbReference type="SUPFAM" id="SSF53850">
    <property type="entry name" value="Periplasmic binding protein-like II"/>
    <property type="match status" value="1"/>
</dbReference>
<evidence type="ECO:0000256" key="4">
    <source>
        <dbReference type="ARBA" id="ARBA00023163"/>
    </source>
</evidence>
<dbReference type="Pfam" id="PF03466">
    <property type="entry name" value="LysR_substrate"/>
    <property type="match status" value="1"/>
</dbReference>